<sequence length="162" mass="17724">MRGLLSLCRDRRALQENEETGLGEVSLEILDGVILLLDRTHHEEIEAGPESVRNHPVPGRLVDLEESNCSSKRRSVHEQHVAREAIEVLLLDEGNARGNEGNVGTVESESETSIVVVETSSVLVAEVAGVSNRRHTQHVNDGRDLDDVGRDPLGLAELLKSL</sequence>
<protein>
    <recommendedName>
        <fullName evidence="3">Ribosomal protein</fullName>
    </recommendedName>
</protein>
<comment type="caution">
    <text evidence="1">The sequence shown here is derived from an EMBL/GenBank/DDBJ whole genome shotgun (WGS) entry which is preliminary data.</text>
</comment>
<accession>A0AAV5U6U8</accession>
<keyword evidence="2" id="KW-1185">Reference proteome</keyword>
<dbReference type="EMBL" id="BTSX01000005">
    <property type="protein sequence ID" value="GMT02388.1"/>
    <property type="molecule type" value="Genomic_DNA"/>
</dbReference>
<evidence type="ECO:0000313" key="1">
    <source>
        <dbReference type="EMBL" id="GMT02388.1"/>
    </source>
</evidence>
<feature type="non-terminal residue" evidence="1">
    <location>
        <position position="162"/>
    </location>
</feature>
<gene>
    <name evidence="1" type="ORF">PENTCL1PPCAC_24562</name>
</gene>
<evidence type="ECO:0008006" key="3">
    <source>
        <dbReference type="Google" id="ProtNLM"/>
    </source>
</evidence>
<reference evidence="1" key="1">
    <citation type="submission" date="2023-10" db="EMBL/GenBank/DDBJ databases">
        <title>Genome assembly of Pristionchus species.</title>
        <authorList>
            <person name="Yoshida K."/>
            <person name="Sommer R.J."/>
        </authorList>
    </citation>
    <scope>NUCLEOTIDE SEQUENCE</scope>
    <source>
        <strain evidence="1">RS0144</strain>
    </source>
</reference>
<proteinExistence type="predicted"/>
<dbReference type="AlphaFoldDB" id="A0AAV5U6U8"/>
<name>A0AAV5U6U8_9BILA</name>
<evidence type="ECO:0000313" key="2">
    <source>
        <dbReference type="Proteomes" id="UP001432027"/>
    </source>
</evidence>
<organism evidence="1 2">
    <name type="scientific">Pristionchus entomophagus</name>
    <dbReference type="NCBI Taxonomy" id="358040"/>
    <lineage>
        <taxon>Eukaryota</taxon>
        <taxon>Metazoa</taxon>
        <taxon>Ecdysozoa</taxon>
        <taxon>Nematoda</taxon>
        <taxon>Chromadorea</taxon>
        <taxon>Rhabditida</taxon>
        <taxon>Rhabditina</taxon>
        <taxon>Diplogasteromorpha</taxon>
        <taxon>Diplogasteroidea</taxon>
        <taxon>Neodiplogasteridae</taxon>
        <taxon>Pristionchus</taxon>
    </lineage>
</organism>
<dbReference type="Proteomes" id="UP001432027">
    <property type="component" value="Unassembled WGS sequence"/>
</dbReference>